<protein>
    <recommendedName>
        <fullName evidence="3">Phage tail protein</fullName>
    </recommendedName>
</protein>
<accession>A0ABT8EXZ7</accession>
<evidence type="ECO:0008006" key="3">
    <source>
        <dbReference type="Google" id="ProtNLM"/>
    </source>
</evidence>
<dbReference type="RefSeq" id="WP_300962098.1">
    <property type="nucleotide sequence ID" value="NZ_JAUHJR010000008.1"/>
</dbReference>
<dbReference type="InterPro" id="IPR058154">
    <property type="entry name" value="Bxb1_TTP-like"/>
</dbReference>
<reference evidence="1" key="1">
    <citation type="submission" date="2023-06" db="EMBL/GenBank/DDBJ databases">
        <title>Draft genome sequence of Nocardioides sp. SOB72.</title>
        <authorList>
            <person name="Zhang G."/>
        </authorList>
    </citation>
    <scope>NUCLEOTIDE SEQUENCE</scope>
    <source>
        <strain evidence="1">SOB72</strain>
    </source>
</reference>
<organism evidence="1 2">
    <name type="scientific">Nocardioides abyssi</name>
    <dbReference type="NCBI Taxonomy" id="3058370"/>
    <lineage>
        <taxon>Bacteria</taxon>
        <taxon>Bacillati</taxon>
        <taxon>Actinomycetota</taxon>
        <taxon>Actinomycetes</taxon>
        <taxon>Propionibacteriales</taxon>
        <taxon>Nocardioidaceae</taxon>
        <taxon>Nocardioides</taxon>
    </lineage>
</organism>
<dbReference type="EMBL" id="JAUHJR010000008">
    <property type="protein sequence ID" value="MDN4162944.1"/>
    <property type="molecule type" value="Genomic_DNA"/>
</dbReference>
<sequence length="183" mass="19117">MTNSNNVVAPKPMASGGILVGDLTAAAPTDATTALTGFTPLGYVGEDGLTQTTDRSTDKVKAWGGDTVKILQTDFASTFSFTLIETLNADVLETVFGAGNVTVAAGGAVSIAINGDELPQRSFVFDMKDGDNRVRLYVPKGQVTSVDDVTYTDGEVSGFSVTVEAFVDENGNNAYQYISRPAA</sequence>
<evidence type="ECO:0000313" key="1">
    <source>
        <dbReference type="EMBL" id="MDN4162944.1"/>
    </source>
</evidence>
<comment type="caution">
    <text evidence="1">The sequence shown here is derived from an EMBL/GenBank/DDBJ whole genome shotgun (WGS) entry which is preliminary data.</text>
</comment>
<keyword evidence="2" id="KW-1185">Reference proteome</keyword>
<dbReference type="Proteomes" id="UP001168537">
    <property type="component" value="Unassembled WGS sequence"/>
</dbReference>
<dbReference type="Pfam" id="PF25681">
    <property type="entry name" value="Phage_TTP_17"/>
    <property type="match status" value="1"/>
</dbReference>
<gene>
    <name evidence="1" type="ORF">QWY29_16360</name>
</gene>
<evidence type="ECO:0000313" key="2">
    <source>
        <dbReference type="Proteomes" id="UP001168537"/>
    </source>
</evidence>
<name>A0ABT8EXZ7_9ACTN</name>
<proteinExistence type="predicted"/>